<feature type="transmembrane region" description="Helical" evidence="5">
    <location>
        <begin position="389"/>
        <end position="409"/>
    </location>
</feature>
<reference evidence="7 8" key="1">
    <citation type="submission" date="2022-01" db="EMBL/GenBank/DDBJ databases">
        <title>Novel bile acid biosynthetic pathways are enriched in the microbiome of centenarians.</title>
        <authorList>
            <person name="Sato Y."/>
            <person name="Atarashi K."/>
            <person name="Plichta R.D."/>
            <person name="Arai Y."/>
            <person name="Sasajima S."/>
            <person name="Kearney M.S."/>
            <person name="Suda W."/>
            <person name="Takeshita K."/>
            <person name="Sasaki T."/>
            <person name="Okamoto S."/>
            <person name="Skelly N.A."/>
            <person name="Okamura Y."/>
            <person name="Vlamakis H."/>
            <person name="Li Y."/>
            <person name="Tanoue T."/>
            <person name="Takei H."/>
            <person name="Nittono H."/>
            <person name="Narushima S."/>
            <person name="Irie J."/>
            <person name="Itoh H."/>
            <person name="Moriya K."/>
            <person name="Sugiura Y."/>
            <person name="Suematsu M."/>
            <person name="Moritoki N."/>
            <person name="Shibata S."/>
            <person name="Littman R.D."/>
            <person name="Fischbach A.M."/>
            <person name="Uwamino Y."/>
            <person name="Inoue T."/>
            <person name="Honda A."/>
            <person name="Hattori M."/>
            <person name="Murai T."/>
            <person name="Xavier J.R."/>
            <person name="Hirose N."/>
            <person name="Honda K."/>
        </authorList>
    </citation>
    <scope>NUCLEOTIDE SEQUENCE [LARGE SCALE GENOMIC DNA]</scope>
    <source>
        <strain evidence="7 8">CE91-St30</strain>
    </source>
</reference>
<feature type="transmembrane region" description="Helical" evidence="5">
    <location>
        <begin position="43"/>
        <end position="63"/>
    </location>
</feature>
<dbReference type="Proteomes" id="UP001320544">
    <property type="component" value="Chromosome"/>
</dbReference>
<feature type="transmembrane region" description="Helical" evidence="5">
    <location>
        <begin position="143"/>
        <end position="164"/>
    </location>
</feature>
<feature type="transmembrane region" description="Helical" evidence="5">
    <location>
        <begin position="78"/>
        <end position="96"/>
    </location>
</feature>
<protein>
    <recommendedName>
        <fullName evidence="6">HTH luxR-type domain-containing protein</fullName>
    </recommendedName>
</protein>
<dbReference type="SUPFAM" id="SSF46894">
    <property type="entry name" value="C-terminal effector domain of the bipartite response regulators"/>
    <property type="match status" value="1"/>
</dbReference>
<name>A0ABM7WLT1_9ACTN</name>
<feature type="compositionally biased region" description="Basic and acidic residues" evidence="4">
    <location>
        <begin position="1"/>
        <end position="13"/>
    </location>
</feature>
<feature type="compositionally biased region" description="Polar residues" evidence="4">
    <location>
        <begin position="14"/>
        <end position="24"/>
    </location>
</feature>
<keyword evidence="1" id="KW-0805">Transcription regulation</keyword>
<gene>
    <name evidence="7" type="ORF">CE91St30_26940</name>
</gene>
<feature type="domain" description="HTH luxR-type" evidence="6">
    <location>
        <begin position="433"/>
        <end position="498"/>
    </location>
</feature>
<feature type="transmembrane region" description="Helical" evidence="5">
    <location>
        <begin position="195"/>
        <end position="215"/>
    </location>
</feature>
<feature type="transmembrane region" description="Helical" evidence="5">
    <location>
        <begin position="294"/>
        <end position="314"/>
    </location>
</feature>
<evidence type="ECO:0000256" key="1">
    <source>
        <dbReference type="ARBA" id="ARBA00023015"/>
    </source>
</evidence>
<evidence type="ECO:0000256" key="3">
    <source>
        <dbReference type="ARBA" id="ARBA00023163"/>
    </source>
</evidence>
<evidence type="ECO:0000256" key="4">
    <source>
        <dbReference type="SAM" id="MobiDB-lite"/>
    </source>
</evidence>
<dbReference type="PANTHER" id="PTHR44688:SF16">
    <property type="entry name" value="DNA-BINDING TRANSCRIPTIONAL ACTIVATOR DEVR_DOSR"/>
    <property type="match status" value="1"/>
</dbReference>
<dbReference type="InterPro" id="IPR036259">
    <property type="entry name" value="MFS_trans_sf"/>
</dbReference>
<dbReference type="InterPro" id="IPR036388">
    <property type="entry name" value="WH-like_DNA-bd_sf"/>
</dbReference>
<dbReference type="PROSITE" id="PS50043">
    <property type="entry name" value="HTH_LUXR_2"/>
    <property type="match status" value="1"/>
</dbReference>
<evidence type="ECO:0000313" key="7">
    <source>
        <dbReference type="EMBL" id="BDE97361.1"/>
    </source>
</evidence>
<dbReference type="Pfam" id="PF00196">
    <property type="entry name" value="GerE"/>
    <property type="match status" value="1"/>
</dbReference>
<dbReference type="SMART" id="SM00421">
    <property type="entry name" value="HTH_LUXR"/>
    <property type="match status" value="1"/>
</dbReference>
<keyword evidence="8" id="KW-1185">Reference proteome</keyword>
<dbReference type="Gene3D" id="1.20.1250.20">
    <property type="entry name" value="MFS general substrate transporter like domains"/>
    <property type="match status" value="1"/>
</dbReference>
<dbReference type="PANTHER" id="PTHR44688">
    <property type="entry name" value="DNA-BINDING TRANSCRIPTIONAL ACTIVATOR DEVR_DOSR"/>
    <property type="match status" value="1"/>
</dbReference>
<keyword evidence="2" id="KW-0238">DNA-binding</keyword>
<dbReference type="CDD" id="cd06170">
    <property type="entry name" value="LuxR_C_like"/>
    <property type="match status" value="1"/>
</dbReference>
<dbReference type="Gene3D" id="1.10.10.10">
    <property type="entry name" value="Winged helix-like DNA-binding domain superfamily/Winged helix DNA-binding domain"/>
    <property type="match status" value="1"/>
</dbReference>
<accession>A0ABM7WLT1</accession>
<dbReference type="RefSeq" id="WP_244386615.1">
    <property type="nucleotide sequence ID" value="NZ_AP025564.1"/>
</dbReference>
<proteinExistence type="predicted"/>
<feature type="transmembrane region" description="Helical" evidence="5">
    <location>
        <begin position="245"/>
        <end position="264"/>
    </location>
</feature>
<evidence type="ECO:0000256" key="5">
    <source>
        <dbReference type="SAM" id="Phobius"/>
    </source>
</evidence>
<feature type="transmembrane region" description="Helical" evidence="5">
    <location>
        <begin position="320"/>
        <end position="348"/>
    </location>
</feature>
<keyword evidence="5" id="KW-0472">Membrane</keyword>
<dbReference type="EMBL" id="AP025564">
    <property type="protein sequence ID" value="BDE97361.1"/>
    <property type="molecule type" value="Genomic_DNA"/>
</dbReference>
<dbReference type="InterPro" id="IPR016032">
    <property type="entry name" value="Sig_transdc_resp-reg_C-effctor"/>
</dbReference>
<feature type="transmembrane region" description="Helical" evidence="5">
    <location>
        <begin position="171"/>
        <end position="189"/>
    </location>
</feature>
<evidence type="ECO:0000259" key="6">
    <source>
        <dbReference type="PROSITE" id="PS50043"/>
    </source>
</evidence>
<keyword evidence="5" id="KW-0812">Transmembrane</keyword>
<dbReference type="InterPro" id="IPR000792">
    <property type="entry name" value="Tscrpt_reg_LuxR_C"/>
</dbReference>
<feature type="transmembrane region" description="Helical" evidence="5">
    <location>
        <begin position="360"/>
        <end position="383"/>
    </location>
</feature>
<keyword evidence="5" id="KW-1133">Transmembrane helix</keyword>
<feature type="transmembrane region" description="Helical" evidence="5">
    <location>
        <begin position="116"/>
        <end position="137"/>
    </location>
</feature>
<dbReference type="SUPFAM" id="SSF103473">
    <property type="entry name" value="MFS general substrate transporter"/>
    <property type="match status" value="1"/>
</dbReference>
<feature type="transmembrane region" description="Helical" evidence="5">
    <location>
        <begin position="270"/>
        <end position="287"/>
    </location>
</feature>
<evidence type="ECO:0000313" key="8">
    <source>
        <dbReference type="Proteomes" id="UP001320544"/>
    </source>
</evidence>
<sequence length="512" mass="55815">MAEYDSNRSEAQSRRNSAQGSEDQSGAIPDAASNTLSYFTPKFLAGFLAVALYWAWIFSTYFTDILMVPLEGTEAPDLLLKGAGLAGSALFLFVAYRTHSWFSQGTRSIAPKLLPLTCGLAACIPPIVSSVSAFGPWPLPTAVLWLIMGCGTAAALVQLGTLITRIDGDRLPYAVATGTILAGIIYLAVANMQGVAAVIAIATLACSTGALLWGAPRLCTSQDNEIVKTRTTGASRAFKQLSLELFFFSVVFGLALCIGVSFSLHNQGQGFVWIALGLPGVFLLLYCTVLNRHIGTATVSRVLLSCIAAILLPLPFLDTFWRIVCCSLLIFGFTCYDMLSFSVLASIIRAESLRPAKYFALGRFANAIGVVIGWIVGSIVLLASDFGDAVFTTACLSCVFLLVVILTFVRWPDYTASRIEDDRKNYWKQSILEIAEKADLSPRETEVLELLSRGRDTEYIHDVLFISSHTVKTHCYHLYKKLDVHSQQEIITLVEAKANEKRLLDKKEPLNG</sequence>
<keyword evidence="3" id="KW-0804">Transcription</keyword>
<feature type="region of interest" description="Disordered" evidence="4">
    <location>
        <begin position="1"/>
        <end position="26"/>
    </location>
</feature>
<evidence type="ECO:0000256" key="2">
    <source>
        <dbReference type="ARBA" id="ARBA00023125"/>
    </source>
</evidence>
<organism evidence="7 8">
    <name type="scientific">Raoultibacter timonensis</name>
    <dbReference type="NCBI Taxonomy" id="1907662"/>
    <lineage>
        <taxon>Bacteria</taxon>
        <taxon>Bacillati</taxon>
        <taxon>Actinomycetota</taxon>
        <taxon>Coriobacteriia</taxon>
        <taxon>Eggerthellales</taxon>
        <taxon>Eggerthellaceae</taxon>
        <taxon>Raoultibacter</taxon>
    </lineage>
</organism>
<dbReference type="PRINTS" id="PR00038">
    <property type="entry name" value="HTHLUXR"/>
</dbReference>